<sequence length="815" mass="91198">MSQHRLHVVGTRRDHARRFKGDISTLLTSVLKSEPGLSPQEAMWKVEQEMLQDNPFLPPKNGACIINTLPVELLAHIFRVGVDMQRNGGGDDEFAEVEEGDEKKGLEAEFKRLRDEDTDSSDDDERGVDENLPVEDDDDDPDWEDEEEDGSGSEETEDEDDEDDGDEDMTDEDSEGDEDEEQDVPFELLVSRVCKHWRETAINTPDLWTALYIEGPHQWDRYEVYLERAKAQSLDLEINISPVDDEDSEDEKTGQNAHEYSDEHLPARLEVKKIMDLVVPKASQWHHLVITTTTWRDSRIVLQRLHEIPAAPSLESFEFQLYDDEEPDDYDVFAPQDLREPFYLPFQGNAPNLQHVNLWSVHIDWDGAVSMFKNLNELELGYHAKDVRPSWRAFSSYLKNSPQLARLELKLSGPSLPDPSSLMQPPATPATGLPSAYYTAVPTLGEDNSEGDPNEWPRYPLELPSVHDLILSDHDPEYAYALATKLHFPNLRLLSLNYYDGDFTRVVEAYSQPLRGVTSRRSVFQTIEAFDLVNLGFVTEEALGSMLHSLNGLKHITLDVDEDASVPSNIWTAINESTTAVYRSVRAKKGKEPQHKSPTTPTNPGPATSATDSSPTTTTTSSSQPTLTIIPPEPQAPLPGLVASADLAGAASGGGGAPVDLSTIHPQLLLPNLEGMRTREIPTIELRRFLKRRIKIGAPIKQLAMHRDDNVTKDDQRWLSDHLEEFDFYSDSEEDDDDDSGVDFSDEDAADLTDQGWTDEDEGNEDEDDWEDEGDDDDDAGGDDDEGGRVRTRRGPTTRGGAASTHVTTGLANLD</sequence>
<feature type="compositionally biased region" description="Polar residues" evidence="1">
    <location>
        <begin position="805"/>
        <end position="815"/>
    </location>
</feature>
<proteinExistence type="predicted"/>
<feature type="region of interest" description="Disordered" evidence="1">
    <location>
        <begin position="728"/>
        <end position="815"/>
    </location>
</feature>
<comment type="caution">
    <text evidence="2">The sequence shown here is derived from an EMBL/GenBank/DDBJ whole genome shotgun (WGS) entry which is preliminary data.</text>
</comment>
<feature type="region of interest" description="Disordered" evidence="1">
    <location>
        <begin position="86"/>
        <end position="184"/>
    </location>
</feature>
<keyword evidence="3" id="KW-1185">Reference proteome</keyword>
<name>A0A9W8JHG0_9AGAR</name>
<dbReference type="EMBL" id="JANBPK010000816">
    <property type="protein sequence ID" value="KAJ2930888.1"/>
    <property type="molecule type" value="Genomic_DNA"/>
</dbReference>
<feature type="compositionally biased region" description="Acidic residues" evidence="1">
    <location>
        <begin position="728"/>
        <end position="786"/>
    </location>
</feature>
<evidence type="ECO:0000313" key="3">
    <source>
        <dbReference type="Proteomes" id="UP001140091"/>
    </source>
</evidence>
<dbReference type="AlphaFoldDB" id="A0A9W8JHG0"/>
<evidence type="ECO:0000256" key="1">
    <source>
        <dbReference type="SAM" id="MobiDB-lite"/>
    </source>
</evidence>
<gene>
    <name evidence="2" type="ORF">H1R20_g6203</name>
</gene>
<dbReference type="OrthoDB" id="3341212at2759"/>
<evidence type="ECO:0008006" key="4">
    <source>
        <dbReference type="Google" id="ProtNLM"/>
    </source>
</evidence>
<feature type="compositionally biased region" description="Low complexity" evidence="1">
    <location>
        <begin position="605"/>
        <end position="630"/>
    </location>
</feature>
<feature type="non-terminal residue" evidence="2">
    <location>
        <position position="815"/>
    </location>
</feature>
<feature type="compositionally biased region" description="Basic and acidic residues" evidence="1">
    <location>
        <begin position="101"/>
        <end position="115"/>
    </location>
</feature>
<feature type="region of interest" description="Disordered" evidence="1">
    <location>
        <begin position="585"/>
        <end position="640"/>
    </location>
</feature>
<feature type="compositionally biased region" description="Acidic residues" evidence="1">
    <location>
        <begin position="90"/>
        <end position="100"/>
    </location>
</feature>
<accession>A0A9W8JHG0</accession>
<evidence type="ECO:0000313" key="2">
    <source>
        <dbReference type="EMBL" id="KAJ2930888.1"/>
    </source>
</evidence>
<feature type="compositionally biased region" description="Acidic residues" evidence="1">
    <location>
        <begin position="116"/>
        <end position="184"/>
    </location>
</feature>
<dbReference type="Proteomes" id="UP001140091">
    <property type="component" value="Unassembled WGS sequence"/>
</dbReference>
<protein>
    <recommendedName>
        <fullName evidence="4">F-box domain-containing protein</fullName>
    </recommendedName>
</protein>
<dbReference type="SUPFAM" id="SSF52047">
    <property type="entry name" value="RNI-like"/>
    <property type="match status" value="1"/>
</dbReference>
<organism evidence="2 3">
    <name type="scientific">Candolleomyces eurysporus</name>
    <dbReference type="NCBI Taxonomy" id="2828524"/>
    <lineage>
        <taxon>Eukaryota</taxon>
        <taxon>Fungi</taxon>
        <taxon>Dikarya</taxon>
        <taxon>Basidiomycota</taxon>
        <taxon>Agaricomycotina</taxon>
        <taxon>Agaricomycetes</taxon>
        <taxon>Agaricomycetidae</taxon>
        <taxon>Agaricales</taxon>
        <taxon>Agaricineae</taxon>
        <taxon>Psathyrellaceae</taxon>
        <taxon>Candolleomyces</taxon>
    </lineage>
</organism>
<reference evidence="2" key="1">
    <citation type="submission" date="2022-06" db="EMBL/GenBank/DDBJ databases">
        <title>Genome Sequence of Candolleomyces eurysporus.</title>
        <authorList>
            <person name="Buettner E."/>
        </authorList>
    </citation>
    <scope>NUCLEOTIDE SEQUENCE</scope>
    <source>
        <strain evidence="2">VTCC 930004</strain>
    </source>
</reference>